<dbReference type="Proteomes" id="UP000324285">
    <property type="component" value="Chromosome"/>
</dbReference>
<dbReference type="Gene3D" id="3.40.30.10">
    <property type="entry name" value="Glutaredoxin"/>
    <property type="match status" value="1"/>
</dbReference>
<keyword evidence="4" id="KW-1185">Reference proteome</keyword>
<gene>
    <name evidence="3" type="ORF">E4T21_14830</name>
</gene>
<protein>
    <submittedName>
        <fullName evidence="3">Glutathione S-transferase family protein</fullName>
    </submittedName>
</protein>
<dbReference type="CDD" id="cd00570">
    <property type="entry name" value="GST_N_family"/>
    <property type="match status" value="1"/>
</dbReference>
<dbReference type="InterPro" id="IPR040079">
    <property type="entry name" value="Glutathione_S-Trfase"/>
</dbReference>
<feature type="domain" description="GST N-terminal" evidence="1">
    <location>
        <begin position="5"/>
        <end position="84"/>
    </location>
</feature>
<dbReference type="SUPFAM" id="SSF47616">
    <property type="entry name" value="GST C-terminal domain-like"/>
    <property type="match status" value="1"/>
</dbReference>
<dbReference type="CDD" id="cd00299">
    <property type="entry name" value="GST_C_family"/>
    <property type="match status" value="1"/>
</dbReference>
<dbReference type="PROSITE" id="PS50404">
    <property type="entry name" value="GST_NTER"/>
    <property type="match status" value="1"/>
</dbReference>
<dbReference type="Pfam" id="PF00043">
    <property type="entry name" value="GST_C"/>
    <property type="match status" value="1"/>
</dbReference>
<dbReference type="PANTHER" id="PTHR44051">
    <property type="entry name" value="GLUTATHIONE S-TRANSFERASE-RELATED"/>
    <property type="match status" value="1"/>
</dbReference>
<dbReference type="KEGG" id="hbh:E4T21_14830"/>
<evidence type="ECO:0000313" key="4">
    <source>
        <dbReference type="Proteomes" id="UP000324285"/>
    </source>
</evidence>
<dbReference type="AlphaFoldDB" id="A0A856QS35"/>
<dbReference type="PROSITE" id="PS50405">
    <property type="entry name" value="GST_CTER"/>
    <property type="match status" value="1"/>
</dbReference>
<dbReference type="InterPro" id="IPR036282">
    <property type="entry name" value="Glutathione-S-Trfase_C_sf"/>
</dbReference>
<dbReference type="InterPro" id="IPR010987">
    <property type="entry name" value="Glutathione-S-Trfase_C-like"/>
</dbReference>
<dbReference type="Gene3D" id="1.20.1050.10">
    <property type="match status" value="1"/>
</dbReference>
<dbReference type="InterPro" id="IPR036249">
    <property type="entry name" value="Thioredoxin-like_sf"/>
</dbReference>
<dbReference type="Pfam" id="PF13417">
    <property type="entry name" value="GST_N_3"/>
    <property type="match status" value="1"/>
</dbReference>
<dbReference type="GO" id="GO:0016740">
    <property type="term" value="F:transferase activity"/>
    <property type="evidence" value="ECO:0007669"/>
    <property type="project" value="UniProtKB-KW"/>
</dbReference>
<accession>A0A856QS35</accession>
<name>A0A856QS35_9GAMM</name>
<sequence>MYQRAALTVYLHPFSSYCQKAKVAFYEKGVPFVVKLLDGSEPVASEFAALWPIGKFPVAVDGDQLIFEATGIIEYLEALYPDQVRLIPQNPVMAAEVRMWDRFFDNYISYPQQRVIYVALGREPDDGDDCAKWKTALETAYAILDQRMAGREWVAGNTFSLADCAAAPALLYADWTHAIPERFSHVHAYRTRLLARSSYAQVLDEARPYRHLFPLGAPQGRD</sequence>
<dbReference type="SFLD" id="SFLDS00019">
    <property type="entry name" value="Glutathione_Transferase_(cytos"/>
    <property type="match status" value="1"/>
</dbReference>
<evidence type="ECO:0000259" key="2">
    <source>
        <dbReference type="PROSITE" id="PS50405"/>
    </source>
</evidence>
<dbReference type="InterPro" id="IPR004046">
    <property type="entry name" value="GST_C"/>
</dbReference>
<reference evidence="3" key="1">
    <citation type="submission" date="2021-02" db="EMBL/GenBank/DDBJ databases">
        <title>Strain Y2R2, a novel species of the genus Halomonas.</title>
        <authorList>
            <person name="Huang H."/>
        </authorList>
    </citation>
    <scope>NUCLEOTIDE SEQUENCE</scope>
    <source>
        <strain evidence="3">Y2R2</strain>
    </source>
</reference>
<dbReference type="SFLD" id="SFLDG00358">
    <property type="entry name" value="Main_(cytGST)"/>
    <property type="match status" value="1"/>
</dbReference>
<dbReference type="InterPro" id="IPR004045">
    <property type="entry name" value="Glutathione_S-Trfase_N"/>
</dbReference>
<dbReference type="SUPFAM" id="SSF52833">
    <property type="entry name" value="Thioredoxin-like"/>
    <property type="match status" value="1"/>
</dbReference>
<evidence type="ECO:0000259" key="1">
    <source>
        <dbReference type="PROSITE" id="PS50404"/>
    </source>
</evidence>
<proteinExistence type="predicted"/>
<evidence type="ECO:0000313" key="3">
    <source>
        <dbReference type="EMBL" id="QEM82679.2"/>
    </source>
</evidence>
<dbReference type="PANTHER" id="PTHR44051:SF8">
    <property type="entry name" value="GLUTATHIONE S-TRANSFERASE GSTA"/>
    <property type="match status" value="1"/>
</dbReference>
<dbReference type="EMBL" id="CP038437">
    <property type="protein sequence ID" value="QEM82679.2"/>
    <property type="molecule type" value="Genomic_DNA"/>
</dbReference>
<feature type="domain" description="GST C-terminal" evidence="2">
    <location>
        <begin position="90"/>
        <end position="212"/>
    </location>
</feature>
<organism evidence="3 4">
    <name type="scientific">Halomonas binhaiensis</name>
    <dbReference type="NCBI Taxonomy" id="2562282"/>
    <lineage>
        <taxon>Bacteria</taxon>
        <taxon>Pseudomonadati</taxon>
        <taxon>Pseudomonadota</taxon>
        <taxon>Gammaproteobacteria</taxon>
        <taxon>Oceanospirillales</taxon>
        <taxon>Halomonadaceae</taxon>
        <taxon>Halomonas</taxon>
    </lineage>
</organism>